<evidence type="ECO:0008006" key="9">
    <source>
        <dbReference type="Google" id="ProtNLM"/>
    </source>
</evidence>
<dbReference type="GO" id="GO:0005852">
    <property type="term" value="C:eukaryotic translation initiation factor 3 complex"/>
    <property type="evidence" value="ECO:0007669"/>
    <property type="project" value="InterPro"/>
</dbReference>
<gene>
    <name evidence="5" type="ORF">C1SCF055_LOCUS28531</name>
</gene>
<evidence type="ECO:0000313" key="5">
    <source>
        <dbReference type="EMBL" id="CAI4002587.1"/>
    </source>
</evidence>
<dbReference type="PANTHER" id="PTHR13242:SF0">
    <property type="entry name" value="EUKARYOTIC TRANSLATION INITIATION FACTOR 3 SUBUNIT L"/>
    <property type="match status" value="1"/>
</dbReference>
<dbReference type="PANTHER" id="PTHR13242">
    <property type="entry name" value="EUKARYOTIC TRANSLATION INITIATION FACTOR 3"/>
    <property type="match status" value="1"/>
</dbReference>
<dbReference type="InterPro" id="IPR019382">
    <property type="entry name" value="eIF3l"/>
</dbReference>
<feature type="compositionally biased region" description="Basic and acidic residues" evidence="4">
    <location>
        <begin position="531"/>
        <end position="543"/>
    </location>
</feature>
<evidence type="ECO:0000256" key="3">
    <source>
        <dbReference type="ARBA" id="ARBA00022917"/>
    </source>
</evidence>
<dbReference type="EMBL" id="CAMXCT030003124">
    <property type="protein sequence ID" value="CAL4789899.1"/>
    <property type="molecule type" value="Genomic_DNA"/>
</dbReference>
<evidence type="ECO:0000313" key="7">
    <source>
        <dbReference type="EMBL" id="CAL4789899.1"/>
    </source>
</evidence>
<name>A0A9P1D1H6_9DINO</name>
<dbReference type="Proteomes" id="UP001152797">
    <property type="component" value="Unassembled WGS sequence"/>
</dbReference>
<proteinExistence type="predicted"/>
<keyword evidence="1" id="KW-0963">Cytoplasm</keyword>
<sequence length="787" mass="87768">MIENLSDGEDLGIQLPAQWLWDILDEFVYHYQTYSTYCHKTAKMQKEKEVKELRDNPGIFETTKVLNYLHQLVRFSLIEEWLADPEGGNGQGGKIFFVDESTRLIGYFALMQLLRMHSLLGDYRLAMETIESIDFRAEVPLFYRIPACHVTVFYYLGFAYMMMRRYVDASRTFQDILVFLSKISAVNSLSYQYDQMLKKQDQMYVLLLICNALCPQPLDESLEKPIREKHADKQMYLQQGVEGYFEDWFSYACPKFVAASMPDLENLDNFNANEAHQRQLHLFLQEVRQQQALPTIGSYMKLYTSLQTSKCNLEDIHCGIWSNSASRSGGDFSGVRAMEVLVEAASEVPQGCFVAVRLGENLKQRRFNKSTAKYYFPLPQEKGKARIDVYQLVGTCSVPVDPAANGTEEVNAISGDSSDIVKLRVSTCNRDLKPEDAAKQRREIEAETKDAATGYLQKHGIEEKLAECLRTMLRMKPEDPVEFMCKFLRGGEPEEPPPAAVQVPPVAPAAPTAPEIVEETKPAAPPAPAVEENRPQVKPEAPAEKAVTVESPKPVESQSEAPVQQVRSSPAARAALMNSVRQGDLISALEEEDTMNVPFALRPSVGTWLMPLSVEKDPGHSEAPPLTYRRGSTEVVPEVAVGNWLCAQNSSFNLKGLGKTPTECCEVERLLTKALMEMDGELQGDYFAMGTTHPLSPGGLGSTEKAALESKKLMLGAFRPMLGVTDLWFLGALLVGVGGEGVQFDDFLLGAEKGAVQPQEFHAGQAPLALEKLKREFEEVYTGMVIA</sequence>
<organism evidence="5">
    <name type="scientific">Cladocopium goreaui</name>
    <dbReference type="NCBI Taxonomy" id="2562237"/>
    <lineage>
        <taxon>Eukaryota</taxon>
        <taxon>Sar</taxon>
        <taxon>Alveolata</taxon>
        <taxon>Dinophyceae</taxon>
        <taxon>Suessiales</taxon>
        <taxon>Symbiodiniaceae</taxon>
        <taxon>Cladocopium</taxon>
    </lineage>
</organism>
<evidence type="ECO:0000313" key="8">
    <source>
        <dbReference type="Proteomes" id="UP001152797"/>
    </source>
</evidence>
<dbReference type="OrthoDB" id="15082at2759"/>
<dbReference type="SUPFAM" id="SSF47391">
    <property type="entry name" value="Dimerization-anchoring domain of cAMP-dependent PK regulatory subunit"/>
    <property type="match status" value="1"/>
</dbReference>
<accession>A0A9P1D1H6</accession>
<dbReference type="EMBL" id="CAMXCT020003124">
    <property type="protein sequence ID" value="CAL1155962.1"/>
    <property type="molecule type" value="Genomic_DNA"/>
</dbReference>
<dbReference type="GO" id="GO:0003743">
    <property type="term" value="F:translation initiation factor activity"/>
    <property type="evidence" value="ECO:0007669"/>
    <property type="project" value="UniProtKB-KW"/>
</dbReference>
<keyword evidence="8" id="KW-1185">Reference proteome</keyword>
<dbReference type="EMBL" id="CAMXCT010003124">
    <property type="protein sequence ID" value="CAI4002587.1"/>
    <property type="molecule type" value="Genomic_DNA"/>
</dbReference>
<protein>
    <recommendedName>
        <fullName evidence="9">Eukaryotic translation initiation factor 3 subunit L</fullName>
    </recommendedName>
</protein>
<reference evidence="5" key="1">
    <citation type="submission" date="2022-10" db="EMBL/GenBank/DDBJ databases">
        <authorList>
            <person name="Chen Y."/>
            <person name="Dougan E. K."/>
            <person name="Chan C."/>
            <person name="Rhodes N."/>
            <person name="Thang M."/>
        </authorList>
    </citation>
    <scope>NUCLEOTIDE SEQUENCE</scope>
</reference>
<dbReference type="Pfam" id="PF10255">
    <property type="entry name" value="Paf67"/>
    <property type="match status" value="1"/>
</dbReference>
<feature type="compositionally biased region" description="Polar residues" evidence="4">
    <location>
        <begin position="556"/>
        <end position="565"/>
    </location>
</feature>
<keyword evidence="3" id="KW-0648">Protein biosynthesis</keyword>
<feature type="region of interest" description="Disordered" evidence="4">
    <location>
        <begin position="518"/>
        <end position="565"/>
    </location>
</feature>
<reference evidence="6" key="2">
    <citation type="submission" date="2024-04" db="EMBL/GenBank/DDBJ databases">
        <authorList>
            <person name="Chen Y."/>
            <person name="Shah S."/>
            <person name="Dougan E. K."/>
            <person name="Thang M."/>
            <person name="Chan C."/>
        </authorList>
    </citation>
    <scope>NUCLEOTIDE SEQUENCE [LARGE SCALE GENOMIC DNA]</scope>
</reference>
<dbReference type="AlphaFoldDB" id="A0A9P1D1H6"/>
<keyword evidence="2 7" id="KW-0396">Initiation factor</keyword>
<evidence type="ECO:0000313" key="6">
    <source>
        <dbReference type="EMBL" id="CAL1155962.1"/>
    </source>
</evidence>
<evidence type="ECO:0000256" key="2">
    <source>
        <dbReference type="ARBA" id="ARBA00022540"/>
    </source>
</evidence>
<evidence type="ECO:0000256" key="4">
    <source>
        <dbReference type="SAM" id="MobiDB-lite"/>
    </source>
</evidence>
<evidence type="ECO:0000256" key="1">
    <source>
        <dbReference type="ARBA" id="ARBA00022490"/>
    </source>
</evidence>
<comment type="caution">
    <text evidence="5">The sequence shown here is derived from an EMBL/GenBank/DDBJ whole genome shotgun (WGS) entry which is preliminary data.</text>
</comment>